<evidence type="ECO:0000313" key="7">
    <source>
        <dbReference type="EMBL" id="MCH4293467.1"/>
    </source>
</evidence>
<dbReference type="AlphaFoldDB" id="A0AAJ1EZG0"/>
<dbReference type="InterPro" id="IPR001902">
    <property type="entry name" value="SLC26A/SulP_fam"/>
</dbReference>
<evidence type="ECO:0000256" key="5">
    <source>
        <dbReference type="SAM" id="Phobius"/>
    </source>
</evidence>
<evidence type="ECO:0000256" key="4">
    <source>
        <dbReference type="ARBA" id="ARBA00023136"/>
    </source>
</evidence>
<accession>A0AAJ1EZG0</accession>
<comment type="subcellular location">
    <subcellularLocation>
        <location evidence="1">Membrane</location>
        <topology evidence="1">Multi-pass membrane protein</topology>
    </subcellularLocation>
</comment>
<evidence type="ECO:0000259" key="6">
    <source>
        <dbReference type="PROSITE" id="PS50801"/>
    </source>
</evidence>
<dbReference type="RefSeq" id="WP_240589988.1">
    <property type="nucleotide sequence ID" value="NZ_JAKUDL010000001.1"/>
</dbReference>
<dbReference type="GO" id="GO:0016020">
    <property type="term" value="C:membrane"/>
    <property type="evidence" value="ECO:0007669"/>
    <property type="project" value="UniProtKB-SubCell"/>
</dbReference>
<dbReference type="PANTHER" id="PTHR11814">
    <property type="entry name" value="SULFATE TRANSPORTER"/>
    <property type="match status" value="1"/>
</dbReference>
<dbReference type="InterPro" id="IPR011547">
    <property type="entry name" value="SLC26A/SulP_dom"/>
</dbReference>
<keyword evidence="4 5" id="KW-0472">Membrane</keyword>
<dbReference type="EMBL" id="JAKUDL010000001">
    <property type="protein sequence ID" value="MCH4293467.1"/>
    <property type="molecule type" value="Genomic_DNA"/>
</dbReference>
<reference evidence="7 8" key="1">
    <citation type="submission" date="2022-02" db="EMBL/GenBank/DDBJ databases">
        <title>The genome sequence of Shewanella sp. 3B26.</title>
        <authorList>
            <person name="Du J."/>
        </authorList>
    </citation>
    <scope>NUCLEOTIDE SEQUENCE [LARGE SCALE GENOMIC DNA]</scope>
    <source>
        <strain evidence="7 8">3B26</strain>
    </source>
</reference>
<dbReference type="Pfam" id="PF01740">
    <property type="entry name" value="STAS"/>
    <property type="match status" value="1"/>
</dbReference>
<gene>
    <name evidence="7" type="primary">dauA</name>
    <name evidence="7" type="ORF">MJ923_04015</name>
</gene>
<name>A0AAJ1EZG0_9GAMM</name>
<dbReference type="InterPro" id="IPR002645">
    <property type="entry name" value="STAS_dom"/>
</dbReference>
<protein>
    <submittedName>
        <fullName evidence="7">C4-dicarboxylic acid transporter DauA</fullName>
    </submittedName>
</protein>
<evidence type="ECO:0000256" key="1">
    <source>
        <dbReference type="ARBA" id="ARBA00004141"/>
    </source>
</evidence>
<keyword evidence="3 5" id="KW-1133">Transmembrane helix</keyword>
<dbReference type="Pfam" id="PF00916">
    <property type="entry name" value="Sulfate_transp"/>
    <property type="match status" value="1"/>
</dbReference>
<feature type="transmembrane region" description="Helical" evidence="5">
    <location>
        <begin position="61"/>
        <end position="81"/>
    </location>
</feature>
<feature type="transmembrane region" description="Helical" evidence="5">
    <location>
        <begin position="207"/>
        <end position="226"/>
    </location>
</feature>
<dbReference type="CDD" id="cd07042">
    <property type="entry name" value="STAS_SulP_like_sulfate_transporter"/>
    <property type="match status" value="1"/>
</dbReference>
<feature type="transmembrane region" description="Helical" evidence="5">
    <location>
        <begin position="362"/>
        <end position="392"/>
    </location>
</feature>
<dbReference type="SUPFAM" id="SSF52091">
    <property type="entry name" value="SpoIIaa-like"/>
    <property type="match status" value="1"/>
</dbReference>
<feature type="domain" description="STAS" evidence="6">
    <location>
        <begin position="480"/>
        <end position="579"/>
    </location>
</feature>
<evidence type="ECO:0000256" key="3">
    <source>
        <dbReference type="ARBA" id="ARBA00022989"/>
    </source>
</evidence>
<comment type="caution">
    <text evidence="7">The sequence shown here is derived from an EMBL/GenBank/DDBJ whole genome shotgun (WGS) entry which is preliminary data.</text>
</comment>
<keyword evidence="2 5" id="KW-0812">Transmembrane</keyword>
<proteinExistence type="predicted"/>
<dbReference type="InterPro" id="IPR036513">
    <property type="entry name" value="STAS_dom_sf"/>
</dbReference>
<organism evidence="7 8">
    <name type="scientific">Shewanella zhuhaiensis</name>
    <dbReference type="NCBI Taxonomy" id="2919576"/>
    <lineage>
        <taxon>Bacteria</taxon>
        <taxon>Pseudomonadati</taxon>
        <taxon>Pseudomonadota</taxon>
        <taxon>Gammaproteobacteria</taxon>
        <taxon>Alteromonadales</taxon>
        <taxon>Shewanellaceae</taxon>
        <taxon>Shewanella</taxon>
    </lineage>
</organism>
<sequence>MPHRQHLTSLRPGIALRQSLFESPYGRKSLLADILAGITVGIIAIPLAMALAIASGAPPQHGLYTAIVAGIIIALSGGSRLSVSGPTAAFVVLLAPISAHYGLGGLMLATVMSGAIMMLMSLMRLGRLIQYIPEPVTLGFTGGIAIVIASLQVKDLLGLSIDSSGEGFWPLWQGIIQGLPSSQWPSALVAIVTLTVLIGWPKLTGKVPPHLPAIVIGTLTALWLSGNGHAVDTIGSRFSYALADGTLAPGIPPFLPEWIAPWHLPGSDGKPLALSWSLLQALLPSALAIAMLGAIESLLCAVVLDGMTGKRHSANSELFGQGLGNLIAPFFGAIPATAAIARSAANVRAGARSPLAAVFHALTVLAGLLVLAPVLAYVPMATMAALLLVVAWHMSEAPKSLHLVKTAPLADVLVLLTCLLLTVIFDMVIAIGAGIVLASLLLMGQLAATTRLVAQDMPCHPDDDPQNNSQDDTAACSSALYRIDGPLFFAAADNVFSELLHRSQGVQTLILDWQNVTLLDAGGVAALERTLSQLKAEGRELRIASVPFHALRVLVRARVAEIPGLLSFHADLTSACAPAANEYGHALPG</sequence>
<feature type="transmembrane region" description="Helical" evidence="5">
    <location>
        <begin position="135"/>
        <end position="153"/>
    </location>
</feature>
<feature type="transmembrane region" description="Helical" evidence="5">
    <location>
        <begin position="34"/>
        <end position="54"/>
    </location>
</feature>
<dbReference type="Gene3D" id="3.30.750.24">
    <property type="entry name" value="STAS domain"/>
    <property type="match status" value="1"/>
</dbReference>
<evidence type="ECO:0000313" key="8">
    <source>
        <dbReference type="Proteomes" id="UP001297581"/>
    </source>
</evidence>
<dbReference type="PROSITE" id="PS50801">
    <property type="entry name" value="STAS"/>
    <property type="match status" value="1"/>
</dbReference>
<evidence type="ECO:0000256" key="2">
    <source>
        <dbReference type="ARBA" id="ARBA00022692"/>
    </source>
</evidence>
<dbReference type="Proteomes" id="UP001297581">
    <property type="component" value="Unassembled WGS sequence"/>
</dbReference>
<keyword evidence="8" id="KW-1185">Reference proteome</keyword>
<dbReference type="NCBIfam" id="NF008660">
    <property type="entry name" value="PRK11660.1"/>
    <property type="match status" value="1"/>
</dbReference>
<dbReference type="GO" id="GO:0055085">
    <property type="term" value="P:transmembrane transport"/>
    <property type="evidence" value="ECO:0007669"/>
    <property type="project" value="InterPro"/>
</dbReference>
<feature type="transmembrane region" description="Helical" evidence="5">
    <location>
        <begin position="412"/>
        <end position="442"/>
    </location>
</feature>
<feature type="transmembrane region" description="Helical" evidence="5">
    <location>
        <begin position="281"/>
        <end position="304"/>
    </location>
</feature>
<feature type="transmembrane region" description="Helical" evidence="5">
    <location>
        <begin position="101"/>
        <end position="123"/>
    </location>
</feature>